<name>A0A0X8JEW9_ACTRD</name>
<evidence type="ECO:0000259" key="2">
    <source>
        <dbReference type="Pfam" id="PF26604"/>
    </source>
</evidence>
<gene>
    <name evidence="3" type="ORF">AXF14_08265</name>
</gene>
<feature type="transmembrane region" description="Helical" evidence="1">
    <location>
        <begin position="66"/>
        <end position="84"/>
    </location>
</feature>
<keyword evidence="1" id="KW-0472">Membrane</keyword>
<dbReference type="AlphaFoldDB" id="A0A0X8JEW9"/>
<proteinExistence type="predicted"/>
<feature type="transmembrane region" description="Helical" evidence="1">
    <location>
        <begin position="39"/>
        <end position="60"/>
    </location>
</feature>
<reference evidence="4" key="1">
    <citation type="submission" date="2016-02" db="EMBL/GenBank/DDBJ databases">
        <authorList>
            <person name="Holder M.E."/>
            <person name="Ajami N.J."/>
            <person name="Petrosino J.F."/>
        </authorList>
    </citation>
    <scope>NUCLEOTIDE SEQUENCE [LARGE SCALE GENOMIC DNA]</scope>
    <source>
        <strain evidence="4">CCUG 36733</strain>
    </source>
</reference>
<dbReference type="InterPro" id="IPR058058">
    <property type="entry name" value="CBU_0592-like"/>
</dbReference>
<dbReference type="RefSeq" id="WP_067942412.1">
    <property type="nucleotide sequence ID" value="NZ_CP014228.1"/>
</dbReference>
<keyword evidence="1" id="KW-0812">Transmembrane</keyword>
<keyword evidence="4" id="KW-1185">Reference proteome</keyword>
<protein>
    <recommendedName>
        <fullName evidence="2">CBU-0592-like domain-containing protein</fullName>
    </recommendedName>
</protein>
<dbReference type="Proteomes" id="UP000065220">
    <property type="component" value="Chromosome"/>
</dbReference>
<dbReference type="STRING" id="111015.AXF14_08265"/>
<dbReference type="EMBL" id="CP014228">
    <property type="protein sequence ID" value="AMD87577.1"/>
    <property type="molecule type" value="Genomic_DNA"/>
</dbReference>
<dbReference type="NCBIfam" id="NF047864">
    <property type="entry name" value="CBU_0592_membra"/>
    <property type="match status" value="1"/>
</dbReference>
<feature type="transmembrane region" description="Helical" evidence="1">
    <location>
        <begin position="6"/>
        <end position="27"/>
    </location>
</feature>
<dbReference type="Pfam" id="PF26604">
    <property type="entry name" value="CBU_0592"/>
    <property type="match status" value="1"/>
</dbReference>
<feature type="domain" description="CBU-0592-like" evidence="2">
    <location>
        <begin position="11"/>
        <end position="80"/>
    </location>
</feature>
<evidence type="ECO:0000313" key="3">
    <source>
        <dbReference type="EMBL" id="AMD87577.1"/>
    </source>
</evidence>
<keyword evidence="1" id="KW-1133">Transmembrane helix</keyword>
<dbReference type="KEGG" id="ard:AXF14_08265"/>
<accession>A0A0X8JEW9</accession>
<evidence type="ECO:0000256" key="1">
    <source>
        <dbReference type="SAM" id="Phobius"/>
    </source>
</evidence>
<evidence type="ECO:0000313" key="4">
    <source>
        <dbReference type="Proteomes" id="UP000065220"/>
    </source>
</evidence>
<sequence length="123" mass="13452">MNDVLATIISIGGWVGAAEFLFGYFLISRNRIAGDSLKYQALNITGSILLMTNCAYTGAWPSAISNVFYLFVGITILFTVKRAYIAQLARKRREEMAARRAAARSRRGAVATAELAELSLIEA</sequence>
<organism evidence="3 4">
    <name type="scientific">Actinomyces radicidentis</name>
    <dbReference type="NCBI Taxonomy" id="111015"/>
    <lineage>
        <taxon>Bacteria</taxon>
        <taxon>Bacillati</taxon>
        <taxon>Actinomycetota</taxon>
        <taxon>Actinomycetes</taxon>
        <taxon>Actinomycetales</taxon>
        <taxon>Actinomycetaceae</taxon>
        <taxon>Actinomyces</taxon>
    </lineage>
</organism>